<dbReference type="Proteomes" id="UP000075882">
    <property type="component" value="Unassembled WGS sequence"/>
</dbReference>
<dbReference type="AlphaFoldDB" id="A0A8W7PLJ9"/>
<feature type="compositionally biased region" description="Low complexity" evidence="1">
    <location>
        <begin position="422"/>
        <end position="438"/>
    </location>
</feature>
<feature type="compositionally biased region" description="Basic and acidic residues" evidence="1">
    <location>
        <begin position="204"/>
        <end position="216"/>
    </location>
</feature>
<feature type="compositionally biased region" description="Low complexity" evidence="1">
    <location>
        <begin position="470"/>
        <end position="482"/>
    </location>
</feature>
<evidence type="ECO:0000313" key="2">
    <source>
        <dbReference type="EnsemblMetazoa" id="ACOM033567-PA.1"/>
    </source>
</evidence>
<feature type="compositionally biased region" description="Polar residues" evidence="1">
    <location>
        <begin position="379"/>
        <end position="389"/>
    </location>
</feature>
<sequence>MKQKGNTYIKPRLAWNASSSARASGSSSCCMAAGSVSTWPYRASASSSSPSSQKPATRSRLHHQWASSSKQQSVPCTLHPSNGTGFSSPNVSCSSSVKCSMSPLTPLPVAVRSAASLDLLPWWWSSFVSLPVSGPGPAALPLPGEPGPLPGSRTVRSCPDPTSSWSACCSRFSRYSRITVGTVAERGEENRRAVHPLTVPEPAGGEKAEPVRREQPAEPSARVVAGQLLRLGEIVPAVVLQQPGVAPLHAQRRQQIDLDRIVHRNDGRSRFRHVDRAQAHHQPVRVRPVGDEVQLVQPVVEQGQLARRVQRVHPVALRLEQAAGAARQPPPNVQPVEEHAHKLPGGGRHALHARRRQRQPERLQAQLRLASVEARDRGSSTGSPYTSMRTRQKARNIRLTSATSSIEESRDQKYGSSTASMRRVVPSSSGASGRPPASESRLPNGFTTSTANMNMQIVIRAFEDMPPSPDSISSSSRSSPPFDESEPDPGKGDPSIELSEWAGDEDGFDSSLRGGVIGPIIRCRMWSIALRRMADLFSFASTPTTMFFSSTMQLLMEVRYRRSIALCADRFTSFTFGTPAGWRRVSCTFGCPSADCWEGAAAAAAAAAVTWVGASSTTGMPAARDRAAQRVDERVQVRAGLHRDRAGDGRGARDRVHVRVRVDDGRVGEQKDGLLVHRLQREDLLHERLPACDQILDAHVRNAGQQVGRLLLLLLLLGRCRSRGYLLLVGASVGSDVAAGVGWSWGAQSSTCFSSCFGDCNGVDGLGIGWKSVSDGEDGGTADGSFCPTHSSFIVTPAPLGEGIAMEAEEEEPEAAAAAADVSPIVPSQLSVDRKSSPIMFSSFSSFI</sequence>
<dbReference type="EnsemblMetazoa" id="ACOM033567-RA">
    <property type="protein sequence ID" value="ACOM033567-PA.1"/>
    <property type="gene ID" value="ACOM033567"/>
</dbReference>
<feature type="region of interest" description="Disordered" evidence="1">
    <location>
        <begin position="197"/>
        <end position="219"/>
    </location>
</feature>
<organism evidence="2">
    <name type="scientific">Anopheles coluzzii</name>
    <name type="common">African malaria mosquito</name>
    <dbReference type="NCBI Taxonomy" id="1518534"/>
    <lineage>
        <taxon>Eukaryota</taxon>
        <taxon>Metazoa</taxon>
        <taxon>Ecdysozoa</taxon>
        <taxon>Arthropoda</taxon>
        <taxon>Hexapoda</taxon>
        <taxon>Insecta</taxon>
        <taxon>Pterygota</taxon>
        <taxon>Neoptera</taxon>
        <taxon>Endopterygota</taxon>
        <taxon>Diptera</taxon>
        <taxon>Nematocera</taxon>
        <taxon>Culicoidea</taxon>
        <taxon>Culicidae</taxon>
        <taxon>Anophelinae</taxon>
        <taxon>Anopheles</taxon>
    </lineage>
</organism>
<feature type="region of interest" description="Disordered" evidence="1">
    <location>
        <begin position="464"/>
        <end position="506"/>
    </location>
</feature>
<proteinExistence type="predicted"/>
<feature type="compositionally biased region" description="Polar residues" evidence="1">
    <location>
        <begin position="65"/>
        <end position="80"/>
    </location>
</feature>
<accession>A0A8W7PLJ9</accession>
<feature type="region of interest" description="Disordered" evidence="1">
    <location>
        <begin position="44"/>
        <end position="80"/>
    </location>
</feature>
<reference evidence="2" key="1">
    <citation type="submission" date="2022-08" db="UniProtKB">
        <authorList>
            <consortium name="EnsemblMetazoa"/>
        </authorList>
    </citation>
    <scope>IDENTIFICATION</scope>
</reference>
<name>A0A8W7PLJ9_ANOCL</name>
<feature type="region of interest" description="Disordered" evidence="1">
    <location>
        <begin position="323"/>
        <end position="449"/>
    </location>
</feature>
<evidence type="ECO:0000256" key="1">
    <source>
        <dbReference type="SAM" id="MobiDB-lite"/>
    </source>
</evidence>
<protein>
    <submittedName>
        <fullName evidence="2">Uncharacterized protein</fullName>
    </submittedName>
</protein>